<dbReference type="GO" id="GO:0006508">
    <property type="term" value="P:proteolysis"/>
    <property type="evidence" value="ECO:0007669"/>
    <property type="project" value="UniProtKB-KW"/>
</dbReference>
<evidence type="ECO:0000256" key="6">
    <source>
        <dbReference type="ARBA" id="ARBA00023049"/>
    </source>
</evidence>
<dbReference type="MEROPS" id="M04.003"/>
<evidence type="ECO:0000256" key="5">
    <source>
        <dbReference type="ARBA" id="ARBA00022833"/>
    </source>
</evidence>
<dbReference type="SUPFAM" id="SSF55486">
    <property type="entry name" value="Metalloproteases ('zincins'), catalytic domain"/>
    <property type="match status" value="1"/>
</dbReference>
<comment type="cofactor">
    <cofactor evidence="9">
        <name>Zn(2+)</name>
        <dbReference type="ChEBI" id="CHEBI:29105"/>
    </cofactor>
</comment>
<dbReference type="Pfam" id="PF01447">
    <property type="entry name" value="Peptidase_M4"/>
    <property type="match status" value="1"/>
</dbReference>
<dbReference type="Gene3D" id="3.10.450.490">
    <property type="match status" value="1"/>
</dbReference>
<dbReference type="Proteomes" id="UP000002943">
    <property type="component" value="Unassembled WGS sequence"/>
</dbReference>
<evidence type="ECO:0000259" key="11">
    <source>
        <dbReference type="Pfam" id="PF02868"/>
    </source>
</evidence>
<keyword evidence="4 9" id="KW-0378">Hydrolase</keyword>
<comment type="similarity">
    <text evidence="1 9">Belongs to the peptidase M4 family.</text>
</comment>
<dbReference type="PRINTS" id="PR00730">
    <property type="entry name" value="THERMOLYSIN"/>
</dbReference>
<dbReference type="Pfam" id="PF02868">
    <property type="entry name" value="Peptidase_M4_C"/>
    <property type="match status" value="1"/>
</dbReference>
<reference evidence="13 14" key="1">
    <citation type="journal article" date="2012" name="Int. J. Syst. Evol. Microbiol.">
        <title>Vibrio caribbeanicus sp. nov., isolated from the marine sponge Scleritoderma cyanea.</title>
        <authorList>
            <person name="Hoffmann M."/>
            <person name="Monday S.R."/>
            <person name="Allard M.W."/>
            <person name="Strain E.A."/>
            <person name="Whittaker P."/>
            <person name="Naum M."/>
            <person name="McCarthy P.J."/>
            <person name="Lopez J.V."/>
            <person name="Fischer M."/>
            <person name="Brown E.W."/>
        </authorList>
    </citation>
    <scope>NUCLEOTIDE SEQUENCE [LARGE SCALE GENOMIC DNA]</scope>
    <source>
        <strain evidence="13 14">ATCC BAA-2122</strain>
    </source>
</reference>
<dbReference type="GO" id="GO:0004222">
    <property type="term" value="F:metalloendopeptidase activity"/>
    <property type="evidence" value="ECO:0007669"/>
    <property type="project" value="UniProtKB-UniRule"/>
</dbReference>
<comment type="caution">
    <text evidence="13">The sequence shown here is derived from an EMBL/GenBank/DDBJ whole genome shotgun (WGS) entry which is preliminary data.</text>
</comment>
<feature type="domain" description="Peptidase M4 C-terminal" evidence="11">
    <location>
        <begin position="356"/>
        <end position="500"/>
    </location>
</feature>
<evidence type="ECO:0000313" key="13">
    <source>
        <dbReference type="EMBL" id="EFP98345.1"/>
    </source>
</evidence>
<evidence type="ECO:0000259" key="10">
    <source>
        <dbReference type="Pfam" id="PF01447"/>
    </source>
</evidence>
<evidence type="ECO:0000256" key="1">
    <source>
        <dbReference type="ARBA" id="ARBA00009388"/>
    </source>
</evidence>
<comment type="function">
    <text evidence="9">Extracellular zinc metalloprotease.</text>
</comment>
<dbReference type="CDD" id="cd09597">
    <property type="entry name" value="M4_TLP"/>
    <property type="match status" value="1"/>
</dbReference>
<feature type="domain" description="Peptidase M4" evidence="10">
    <location>
        <begin position="209"/>
        <end position="353"/>
    </location>
</feature>
<dbReference type="AlphaFoldDB" id="E3BF40"/>
<dbReference type="PANTHER" id="PTHR33794:SF1">
    <property type="entry name" value="BACILLOLYSIN"/>
    <property type="match status" value="1"/>
</dbReference>
<evidence type="ECO:0000259" key="12">
    <source>
        <dbReference type="Pfam" id="PF04151"/>
    </source>
</evidence>
<accession>E3BF40</accession>
<evidence type="ECO:0000256" key="4">
    <source>
        <dbReference type="ARBA" id="ARBA00022801"/>
    </source>
</evidence>
<organism evidence="13 14">
    <name type="scientific">Vibrio caribbeanicus ATCC BAA-2122</name>
    <dbReference type="NCBI Taxonomy" id="796620"/>
    <lineage>
        <taxon>Bacteria</taxon>
        <taxon>Pseudomonadati</taxon>
        <taxon>Pseudomonadota</taxon>
        <taxon>Gammaproteobacteria</taxon>
        <taxon>Vibrionales</taxon>
        <taxon>Vibrionaceae</taxon>
        <taxon>Vibrio</taxon>
    </lineage>
</organism>
<keyword evidence="2 9" id="KW-0645">Protease</keyword>
<dbReference type="RefSeq" id="WP_009599499.1">
    <property type="nucleotide sequence ID" value="NZ_AEIU01000006.1"/>
</dbReference>
<dbReference type="Gene3D" id="2.60.120.380">
    <property type="match status" value="1"/>
</dbReference>
<dbReference type="InterPro" id="IPR027268">
    <property type="entry name" value="Peptidase_M4/M1_CTD_sf"/>
</dbReference>
<feature type="domain" description="Peptidase C-terminal archaeal/bacterial" evidence="12">
    <location>
        <begin position="531"/>
        <end position="600"/>
    </location>
</feature>
<keyword evidence="9" id="KW-0964">Secreted</keyword>
<keyword evidence="14" id="KW-1185">Reference proteome</keyword>
<keyword evidence="7" id="KW-0865">Zymogen</keyword>
<protein>
    <recommendedName>
        <fullName evidence="9">Neutral metalloproteinase</fullName>
        <ecNumber evidence="9">3.4.24.-</ecNumber>
    </recommendedName>
</protein>
<dbReference type="GO" id="GO:0046872">
    <property type="term" value="F:metal ion binding"/>
    <property type="evidence" value="ECO:0007669"/>
    <property type="project" value="UniProtKB-UniRule"/>
</dbReference>
<proteinExistence type="inferred from homology"/>
<dbReference type="Gene3D" id="1.10.390.10">
    <property type="entry name" value="Neutral Protease Domain 2"/>
    <property type="match status" value="1"/>
</dbReference>
<keyword evidence="3" id="KW-0479">Metal-binding</keyword>
<dbReference type="eggNOG" id="COG3227">
    <property type="taxonomic scope" value="Bacteria"/>
</dbReference>
<dbReference type="GO" id="GO:0005576">
    <property type="term" value="C:extracellular region"/>
    <property type="evidence" value="ECO:0007669"/>
    <property type="project" value="UniProtKB-SubCell"/>
</dbReference>
<feature type="active site" description="Proton donor" evidence="8">
    <location>
        <position position="428"/>
    </location>
</feature>
<dbReference type="Pfam" id="PF04151">
    <property type="entry name" value="PPC"/>
    <property type="match status" value="1"/>
</dbReference>
<dbReference type="STRING" id="796620.VIBC2010_11361"/>
<dbReference type="Gene3D" id="3.10.450.40">
    <property type="match status" value="1"/>
</dbReference>
<name>E3BF40_9VIBR</name>
<keyword evidence="6 9" id="KW-0482">Metalloprotease</keyword>
<dbReference type="OrthoDB" id="5378341at2"/>
<keyword evidence="5 9" id="KW-0862">Zinc</keyword>
<dbReference type="InterPro" id="IPR050728">
    <property type="entry name" value="Zinc_Metalloprotease_M4"/>
</dbReference>
<dbReference type="InterPro" id="IPR001570">
    <property type="entry name" value="Peptidase_M4_C_domain"/>
</dbReference>
<comment type="subcellular location">
    <subcellularLocation>
        <location evidence="9">Secreted</location>
    </subcellularLocation>
</comment>
<evidence type="ECO:0000256" key="3">
    <source>
        <dbReference type="ARBA" id="ARBA00022723"/>
    </source>
</evidence>
<evidence type="ECO:0000256" key="9">
    <source>
        <dbReference type="RuleBase" id="RU366073"/>
    </source>
</evidence>
<evidence type="ECO:0000313" key="14">
    <source>
        <dbReference type="Proteomes" id="UP000002943"/>
    </source>
</evidence>
<dbReference type="EC" id="3.4.24.-" evidence="9"/>
<evidence type="ECO:0000256" key="2">
    <source>
        <dbReference type="ARBA" id="ARBA00022670"/>
    </source>
</evidence>
<dbReference type="InterPro" id="IPR007280">
    <property type="entry name" value="Peptidase_C_arc/bac"/>
</dbReference>
<evidence type="ECO:0000256" key="8">
    <source>
        <dbReference type="PIRSR" id="PIRSR623612-1"/>
    </source>
</evidence>
<evidence type="ECO:0000256" key="7">
    <source>
        <dbReference type="ARBA" id="ARBA00023145"/>
    </source>
</evidence>
<gene>
    <name evidence="13" type="ORF">VIBC2010_11361</name>
</gene>
<dbReference type="InterPro" id="IPR013856">
    <property type="entry name" value="Peptidase_M4_domain"/>
</dbReference>
<feature type="active site" evidence="8">
    <location>
        <position position="346"/>
    </location>
</feature>
<dbReference type="PANTHER" id="PTHR33794">
    <property type="entry name" value="BACILLOLYSIN"/>
    <property type="match status" value="1"/>
</dbReference>
<dbReference type="EMBL" id="AEIU01000006">
    <property type="protein sequence ID" value="EFP98345.1"/>
    <property type="molecule type" value="Genomic_DNA"/>
</dbReference>
<sequence>MKNNINVIGLAITAFSLSATGAELLDVESLNLSRGKVSELNRIMNLGNMSALKNMTVQELPDGTLKRRLIQTFADVDVKSSYITLTLDNNNQEYFIEASGSVYKGLSQDLDELSENMSEARVKELISERRKLNEMQKRSLKSELLIENNEYNKAQYIYQLSYLKVENRRVSRPFIVVDAKTGQFIREWDGAHQLKTSALAHGIGGNEKTHAYHYGVDFDPMKISKDGNVCSLENNQVVTVDMRHSWNLERPQSAFTYECEGQENKNDARYVNGGFSALNDAHYFGSVIYDLYQSWANTTPLNSKLKMRVHFGQKFENAFWDGEAMTFGDGDVDFYPLVDINVSTHEVSHGFTEQNSNLEYSNQSGGINESFSDIAGEAAEYFVRGEVDWVVGADIFKGQGGLRYFDDPTKDGRSIGHTKDYYDGLNVHWSSGIFNKAFYLLVHKHKWDVKTAFQAFTLANQLYWHETSTFDHAACGVKRAAKDLRQDQRDIVDAFYSVGVNAICSMPPEITKLSVGQTLENISGKKNQNYYYAVQVPAGKSKLTIKLEHSDYDSSNDADLYVSNGEKPTSMDAQCQSREDGSVDSCVFNRPDQGIYLVLIKGYFDFRNYSLTATVN</sequence>
<dbReference type="Gene3D" id="3.10.170.10">
    <property type="match status" value="1"/>
</dbReference>
<dbReference type="InterPro" id="IPR023612">
    <property type="entry name" value="Peptidase_M4"/>
</dbReference>